<feature type="domain" description="MIF4G" evidence="3">
    <location>
        <begin position="308"/>
        <end position="381"/>
    </location>
</feature>
<dbReference type="InterPro" id="IPR016024">
    <property type="entry name" value="ARM-type_fold"/>
</dbReference>
<feature type="compositionally biased region" description="Polar residues" evidence="1">
    <location>
        <begin position="226"/>
        <end position="238"/>
    </location>
</feature>
<protein>
    <submittedName>
        <fullName evidence="4">(rape) hypothetical protein</fullName>
    </submittedName>
</protein>
<feature type="transmembrane region" description="Helical" evidence="2">
    <location>
        <begin position="43"/>
        <end position="68"/>
    </location>
</feature>
<evidence type="ECO:0000259" key="3">
    <source>
        <dbReference type="Pfam" id="PF02854"/>
    </source>
</evidence>
<organism evidence="4">
    <name type="scientific">Brassica napus</name>
    <name type="common">Rape</name>
    <dbReference type="NCBI Taxonomy" id="3708"/>
    <lineage>
        <taxon>Eukaryota</taxon>
        <taxon>Viridiplantae</taxon>
        <taxon>Streptophyta</taxon>
        <taxon>Embryophyta</taxon>
        <taxon>Tracheophyta</taxon>
        <taxon>Spermatophyta</taxon>
        <taxon>Magnoliopsida</taxon>
        <taxon>eudicotyledons</taxon>
        <taxon>Gunneridae</taxon>
        <taxon>Pentapetalae</taxon>
        <taxon>rosids</taxon>
        <taxon>malvids</taxon>
        <taxon>Brassicales</taxon>
        <taxon>Brassicaceae</taxon>
        <taxon>Brassiceae</taxon>
        <taxon>Brassica</taxon>
    </lineage>
</organism>
<accession>A0A817A042</accession>
<keyword evidence="2" id="KW-1133">Transmembrane helix</keyword>
<dbReference type="EMBL" id="HG994362">
    <property type="protein sequence ID" value="CAF2242887.1"/>
    <property type="molecule type" value="Genomic_DNA"/>
</dbReference>
<gene>
    <name evidence="4" type="ORF">DARMORV10_A08P19100.1</name>
</gene>
<dbReference type="InterPro" id="IPR003890">
    <property type="entry name" value="MIF4G-like_typ-3"/>
</dbReference>
<evidence type="ECO:0000313" key="4">
    <source>
        <dbReference type="EMBL" id="CAF2242887.1"/>
    </source>
</evidence>
<proteinExistence type="predicted"/>
<dbReference type="GO" id="GO:0003723">
    <property type="term" value="F:RNA binding"/>
    <property type="evidence" value="ECO:0007669"/>
    <property type="project" value="InterPro"/>
</dbReference>
<sequence length="473" mass="53041">MPVPDPGAGRVFIFLITLFLFLSIAVGGGCLIAYTILPYPPVWLSYLGIFFVCLPWSFWILTFAYRIVSRTFGFRMVIGSGGNNNNATGESNARDIDPPEQSLEAQDDDPEAIAHPQGQVEGNQSKKRMSTSSNSTVDSHERLTLGGFLNLTYEPRYRILAYANGSLYNDEIDKLKRGDSRFEGHEILRFTREQLLQLKEAVEVSEAILKLNQEISSDLFGEAQSWSRSESQVSQRNNRYSETDDNRDWHSRAPIPSPSTVSKVKGRPTILNKMTPEKYDLLEGQLIDSGITSAAEDAHGVFCVWSQELLGHDNEAFPAEEDVEALSQLFITIGKQLDESPKSRGINDTYFVRLKELTMHPKLAPRLRFMVGNVIDLRANNWVPRLEEMKAKKITEIHSEAERNTSEALTTVVVLMLTLLAPATSLGVWLWPVHLEMEDEWFKKAVLDAVVKTVSESVLATQAAEVEACRSLV</sequence>
<evidence type="ECO:0000256" key="1">
    <source>
        <dbReference type="SAM" id="MobiDB-lite"/>
    </source>
</evidence>
<dbReference type="Pfam" id="PF02854">
    <property type="entry name" value="MIF4G"/>
    <property type="match status" value="1"/>
</dbReference>
<name>A0A817A042_BRANA</name>
<feature type="region of interest" description="Disordered" evidence="1">
    <location>
        <begin position="226"/>
        <end position="269"/>
    </location>
</feature>
<dbReference type="PANTHER" id="PTHR23253">
    <property type="entry name" value="EUKARYOTIC TRANSLATION INITIATION FACTOR 4 GAMMA"/>
    <property type="match status" value="1"/>
</dbReference>
<dbReference type="SUPFAM" id="SSF48371">
    <property type="entry name" value="ARM repeat"/>
    <property type="match status" value="1"/>
</dbReference>
<feature type="compositionally biased region" description="Basic and acidic residues" evidence="1">
    <location>
        <begin position="239"/>
        <end position="251"/>
    </location>
</feature>
<keyword evidence="2" id="KW-0812">Transmembrane</keyword>
<evidence type="ECO:0000256" key="2">
    <source>
        <dbReference type="SAM" id="Phobius"/>
    </source>
</evidence>
<feature type="transmembrane region" description="Helical" evidence="2">
    <location>
        <begin position="12"/>
        <end position="37"/>
    </location>
</feature>
<dbReference type="Proteomes" id="UP001295469">
    <property type="component" value="Chromosome A08"/>
</dbReference>
<dbReference type="Gene3D" id="1.25.40.180">
    <property type="match status" value="1"/>
</dbReference>
<dbReference type="PANTHER" id="PTHR23253:SF66">
    <property type="entry name" value="MIF4G DOMAIN-CONTAINING PROTEIN"/>
    <property type="match status" value="1"/>
</dbReference>
<feature type="transmembrane region" description="Helical" evidence="2">
    <location>
        <begin position="408"/>
        <end position="431"/>
    </location>
</feature>
<dbReference type="AlphaFoldDB" id="A0A817A042"/>
<keyword evidence="2" id="KW-0472">Membrane</keyword>
<feature type="region of interest" description="Disordered" evidence="1">
    <location>
        <begin position="86"/>
        <end position="138"/>
    </location>
</feature>
<reference evidence="4" key="1">
    <citation type="submission" date="2021-01" db="EMBL/GenBank/DDBJ databases">
        <authorList>
            <consortium name="Genoscope - CEA"/>
            <person name="William W."/>
        </authorList>
    </citation>
    <scope>NUCLEOTIDE SEQUENCE</scope>
</reference>